<organism evidence="1 2">
    <name type="scientific">Pelosinus propionicus DSM 13327</name>
    <dbReference type="NCBI Taxonomy" id="1123291"/>
    <lineage>
        <taxon>Bacteria</taxon>
        <taxon>Bacillati</taxon>
        <taxon>Bacillota</taxon>
        <taxon>Negativicutes</taxon>
        <taxon>Selenomonadales</taxon>
        <taxon>Sporomusaceae</taxon>
        <taxon>Pelosinus</taxon>
    </lineage>
</organism>
<dbReference type="SUPFAM" id="SSF46689">
    <property type="entry name" value="Homeodomain-like"/>
    <property type="match status" value="1"/>
</dbReference>
<dbReference type="RefSeq" id="WP_090943819.1">
    <property type="nucleotide sequence ID" value="NZ_FOTS01000072.1"/>
</dbReference>
<dbReference type="InterPro" id="IPR009057">
    <property type="entry name" value="Homeodomain-like_sf"/>
</dbReference>
<dbReference type="STRING" id="1123291.SAMN04490355_10722"/>
<evidence type="ECO:0000313" key="2">
    <source>
        <dbReference type="Proteomes" id="UP000199520"/>
    </source>
</evidence>
<keyword evidence="2" id="KW-1185">Reference proteome</keyword>
<name>A0A1I4PTE3_9FIRM</name>
<evidence type="ECO:0000313" key="1">
    <source>
        <dbReference type="EMBL" id="SFM30770.1"/>
    </source>
</evidence>
<proteinExistence type="predicted"/>
<gene>
    <name evidence="1" type="ORF">SAMN04490355_10722</name>
</gene>
<sequence>MNELKTNLLEKVLNDYENGEVDRLEILNTLLLVVGFENCNIGNKVKSIFRDCSKKKRSVGQPRKVPIEEILIRKIGGDTYQQIVDDLGISMSTVYRTFKNNKELEKKLREEIFNNN</sequence>
<reference evidence="2" key="1">
    <citation type="submission" date="2016-10" db="EMBL/GenBank/DDBJ databases">
        <authorList>
            <person name="Varghese N."/>
            <person name="Submissions S."/>
        </authorList>
    </citation>
    <scope>NUCLEOTIDE SEQUENCE [LARGE SCALE GENOMIC DNA]</scope>
    <source>
        <strain evidence="2">DSM 13327</strain>
    </source>
</reference>
<dbReference type="AlphaFoldDB" id="A0A1I4PTE3"/>
<dbReference type="EMBL" id="FOTS01000072">
    <property type="protein sequence ID" value="SFM30770.1"/>
    <property type="molecule type" value="Genomic_DNA"/>
</dbReference>
<protein>
    <submittedName>
        <fullName evidence="1">Uncharacterized protein</fullName>
    </submittedName>
</protein>
<accession>A0A1I4PTE3</accession>
<dbReference type="Proteomes" id="UP000199520">
    <property type="component" value="Unassembled WGS sequence"/>
</dbReference>